<accession>A0ABW2AJY8</accession>
<proteinExistence type="predicted"/>
<name>A0ABW2AJY8_9MICO</name>
<dbReference type="Proteomes" id="UP001596298">
    <property type="component" value="Unassembled WGS sequence"/>
</dbReference>
<dbReference type="EMBL" id="JBHSWH010000001">
    <property type="protein sequence ID" value="MFC6707244.1"/>
    <property type="molecule type" value="Genomic_DNA"/>
</dbReference>
<evidence type="ECO:0008006" key="4">
    <source>
        <dbReference type="Google" id="ProtNLM"/>
    </source>
</evidence>
<reference evidence="3" key="1">
    <citation type="journal article" date="2019" name="Int. J. Syst. Evol. Microbiol.">
        <title>The Global Catalogue of Microorganisms (GCM) 10K type strain sequencing project: providing services to taxonomists for standard genome sequencing and annotation.</title>
        <authorList>
            <consortium name="The Broad Institute Genomics Platform"/>
            <consortium name="The Broad Institute Genome Sequencing Center for Infectious Disease"/>
            <person name="Wu L."/>
            <person name="Ma J."/>
        </authorList>
    </citation>
    <scope>NUCLEOTIDE SEQUENCE [LARGE SCALE GENOMIC DNA]</scope>
    <source>
        <strain evidence="3">CCUG 58127</strain>
    </source>
</reference>
<evidence type="ECO:0000256" key="1">
    <source>
        <dbReference type="SAM" id="MobiDB-lite"/>
    </source>
</evidence>
<dbReference type="RefSeq" id="WP_382403914.1">
    <property type="nucleotide sequence ID" value="NZ_JBHSWH010000001.1"/>
</dbReference>
<feature type="compositionally biased region" description="Basic residues" evidence="1">
    <location>
        <begin position="103"/>
        <end position="112"/>
    </location>
</feature>
<feature type="compositionally biased region" description="Basic and acidic residues" evidence="1">
    <location>
        <begin position="70"/>
        <end position="84"/>
    </location>
</feature>
<gene>
    <name evidence="2" type="ORF">ACFQDH_18785</name>
</gene>
<protein>
    <recommendedName>
        <fullName evidence="4">DUF2510 domain-containing protein</fullName>
    </recommendedName>
</protein>
<organism evidence="2 3">
    <name type="scientific">Flexivirga alba</name>
    <dbReference type="NCBI Taxonomy" id="702742"/>
    <lineage>
        <taxon>Bacteria</taxon>
        <taxon>Bacillati</taxon>
        <taxon>Actinomycetota</taxon>
        <taxon>Actinomycetes</taxon>
        <taxon>Micrococcales</taxon>
        <taxon>Dermacoccaceae</taxon>
        <taxon>Flexivirga</taxon>
    </lineage>
</organism>
<feature type="region of interest" description="Disordered" evidence="1">
    <location>
        <begin position="65"/>
        <end position="112"/>
    </location>
</feature>
<evidence type="ECO:0000313" key="3">
    <source>
        <dbReference type="Proteomes" id="UP001596298"/>
    </source>
</evidence>
<sequence length="112" mass="13237">MGLLKKKAMDGQPEGWYPDGERQERYWTGTRWDARRQLLANGDVEKTEDWYTDSAGVYHRVYPPMEEELQAERDRKREEAERTRAGKPAKPRNSPLRIARTAMVRRRSSSNR</sequence>
<keyword evidence="3" id="KW-1185">Reference proteome</keyword>
<feature type="region of interest" description="Disordered" evidence="1">
    <location>
        <begin position="1"/>
        <end position="20"/>
    </location>
</feature>
<evidence type="ECO:0000313" key="2">
    <source>
        <dbReference type="EMBL" id="MFC6707244.1"/>
    </source>
</evidence>
<comment type="caution">
    <text evidence="2">The sequence shown here is derived from an EMBL/GenBank/DDBJ whole genome shotgun (WGS) entry which is preliminary data.</text>
</comment>